<dbReference type="CDD" id="cd00882">
    <property type="entry name" value="Ras_like_GTPase"/>
    <property type="match status" value="1"/>
</dbReference>
<evidence type="ECO:0000313" key="3">
    <source>
        <dbReference type="Proteomes" id="UP000297245"/>
    </source>
</evidence>
<dbReference type="GO" id="GO:0005525">
    <property type="term" value="F:GTP binding"/>
    <property type="evidence" value="ECO:0007669"/>
    <property type="project" value="InterPro"/>
</dbReference>
<evidence type="ECO:0000313" key="2">
    <source>
        <dbReference type="EMBL" id="THU96287.1"/>
    </source>
</evidence>
<accession>A0A4S8M2G7</accession>
<dbReference type="AlphaFoldDB" id="A0A4S8M2G7"/>
<dbReference type="InterPro" id="IPR027417">
    <property type="entry name" value="P-loop_NTPase"/>
</dbReference>
<reference evidence="2 3" key="1">
    <citation type="journal article" date="2019" name="Nat. Ecol. Evol.">
        <title>Megaphylogeny resolves global patterns of mushroom evolution.</title>
        <authorList>
            <person name="Varga T."/>
            <person name="Krizsan K."/>
            <person name="Foldi C."/>
            <person name="Dima B."/>
            <person name="Sanchez-Garcia M."/>
            <person name="Sanchez-Ramirez S."/>
            <person name="Szollosi G.J."/>
            <person name="Szarkandi J.G."/>
            <person name="Papp V."/>
            <person name="Albert L."/>
            <person name="Andreopoulos W."/>
            <person name="Angelini C."/>
            <person name="Antonin V."/>
            <person name="Barry K.W."/>
            <person name="Bougher N.L."/>
            <person name="Buchanan P."/>
            <person name="Buyck B."/>
            <person name="Bense V."/>
            <person name="Catcheside P."/>
            <person name="Chovatia M."/>
            <person name="Cooper J."/>
            <person name="Damon W."/>
            <person name="Desjardin D."/>
            <person name="Finy P."/>
            <person name="Geml J."/>
            <person name="Haridas S."/>
            <person name="Hughes K."/>
            <person name="Justo A."/>
            <person name="Karasinski D."/>
            <person name="Kautmanova I."/>
            <person name="Kiss B."/>
            <person name="Kocsube S."/>
            <person name="Kotiranta H."/>
            <person name="LaButti K.M."/>
            <person name="Lechner B.E."/>
            <person name="Liimatainen K."/>
            <person name="Lipzen A."/>
            <person name="Lukacs Z."/>
            <person name="Mihaltcheva S."/>
            <person name="Morgado L.N."/>
            <person name="Niskanen T."/>
            <person name="Noordeloos M.E."/>
            <person name="Ohm R.A."/>
            <person name="Ortiz-Santana B."/>
            <person name="Ovrebo C."/>
            <person name="Racz N."/>
            <person name="Riley R."/>
            <person name="Savchenko A."/>
            <person name="Shiryaev A."/>
            <person name="Soop K."/>
            <person name="Spirin V."/>
            <person name="Szebenyi C."/>
            <person name="Tomsovsky M."/>
            <person name="Tulloss R.E."/>
            <person name="Uehling J."/>
            <person name="Grigoriev I.V."/>
            <person name="Vagvolgyi C."/>
            <person name="Papp T."/>
            <person name="Martin F.M."/>
            <person name="Miettinen O."/>
            <person name="Hibbett D.S."/>
            <person name="Nagy L.G."/>
        </authorList>
    </citation>
    <scope>NUCLEOTIDE SEQUENCE [LARGE SCALE GENOMIC DNA]</scope>
    <source>
        <strain evidence="2 3">CBS 962.96</strain>
    </source>
</reference>
<organism evidence="2 3">
    <name type="scientific">Dendrothele bispora (strain CBS 962.96)</name>
    <dbReference type="NCBI Taxonomy" id="1314807"/>
    <lineage>
        <taxon>Eukaryota</taxon>
        <taxon>Fungi</taxon>
        <taxon>Dikarya</taxon>
        <taxon>Basidiomycota</taxon>
        <taxon>Agaricomycotina</taxon>
        <taxon>Agaricomycetes</taxon>
        <taxon>Agaricomycetidae</taxon>
        <taxon>Agaricales</taxon>
        <taxon>Agaricales incertae sedis</taxon>
        <taxon>Dendrothele</taxon>
    </lineage>
</organism>
<name>A0A4S8M2G7_DENBC</name>
<dbReference type="SUPFAM" id="SSF52540">
    <property type="entry name" value="P-loop containing nucleoside triphosphate hydrolases"/>
    <property type="match status" value="1"/>
</dbReference>
<dbReference type="Pfam" id="PF01926">
    <property type="entry name" value="MMR_HSR1"/>
    <property type="match status" value="1"/>
</dbReference>
<dbReference type="OrthoDB" id="8954335at2759"/>
<dbReference type="EMBL" id="ML179180">
    <property type="protein sequence ID" value="THU96287.1"/>
    <property type="molecule type" value="Genomic_DNA"/>
</dbReference>
<evidence type="ECO:0000259" key="1">
    <source>
        <dbReference type="Pfam" id="PF01926"/>
    </source>
</evidence>
<sequence>MKSSQKNIPSDSILEGGRDTDIVIPVMGATGAGKSTFINYLLGDEQREHHVEVGHHLSSCTTNVTPVIVSSTTRNPRNPNSEPSRVIILDTPGFDDTLESDVQILKRIADWLAISYRKKMVLKGVIYLHDISQDRFTGTARRNLSMFNRLCGDASLAKVVLVSTKWERFRDLGVPSAREQELRDKHWSFMIEKGSQVKQFRLHLLEGEPLNSKKMGRESAWDIVNLVRHRHVQEKGGVIEKFAIHIQQELVDNKKLIPQTDAGKQLSYSIQEFIDMQKQLVALENGAAEMGDHDKIAEMEGTIQMLEEQMRSLKVSLPQRLKQIFKKLVNNF</sequence>
<feature type="domain" description="G" evidence="1">
    <location>
        <begin position="26"/>
        <end position="113"/>
    </location>
</feature>
<keyword evidence="3" id="KW-1185">Reference proteome</keyword>
<gene>
    <name evidence="2" type="ORF">K435DRAFT_858687</name>
</gene>
<proteinExistence type="predicted"/>
<dbReference type="InterPro" id="IPR006073">
    <property type="entry name" value="GTP-bd"/>
</dbReference>
<protein>
    <recommendedName>
        <fullName evidence="1">G domain-containing protein</fullName>
    </recommendedName>
</protein>
<dbReference type="Proteomes" id="UP000297245">
    <property type="component" value="Unassembled WGS sequence"/>
</dbReference>
<dbReference type="Gene3D" id="3.40.50.300">
    <property type="entry name" value="P-loop containing nucleotide triphosphate hydrolases"/>
    <property type="match status" value="1"/>
</dbReference>